<dbReference type="InterPro" id="IPR003877">
    <property type="entry name" value="SPRY_dom"/>
</dbReference>
<feature type="region of interest" description="Disordered" evidence="3">
    <location>
        <begin position="25"/>
        <end position="53"/>
    </location>
</feature>
<comment type="similarity">
    <text evidence="2">Belongs to the SPSB family.</text>
</comment>
<dbReference type="SUPFAM" id="SSF49899">
    <property type="entry name" value="Concanavalin A-like lectins/glucanases"/>
    <property type="match status" value="1"/>
</dbReference>
<protein>
    <submittedName>
        <fullName evidence="5">Oidioi.mRNA.OKI2018_I69.XSR.g14508.t1.cds</fullName>
    </submittedName>
</protein>
<dbReference type="PROSITE" id="PS50188">
    <property type="entry name" value="B302_SPRY"/>
    <property type="match status" value="1"/>
</dbReference>
<dbReference type="InterPro" id="IPR050672">
    <property type="entry name" value="FBXO45-Fsn/SPSB_families"/>
</dbReference>
<feature type="domain" description="B30.2/SPRY" evidence="4">
    <location>
        <begin position="117"/>
        <end position="327"/>
    </location>
</feature>
<evidence type="ECO:0000259" key="4">
    <source>
        <dbReference type="PROSITE" id="PS50188"/>
    </source>
</evidence>
<name>A0ABN7SE23_OIKDI</name>
<comment type="pathway">
    <text evidence="1">Protein modification; protein ubiquitination.</text>
</comment>
<proteinExistence type="inferred from homology"/>
<dbReference type="InterPro" id="IPR043136">
    <property type="entry name" value="B30.2/SPRY_sf"/>
</dbReference>
<feature type="region of interest" description="Disordered" evidence="3">
    <location>
        <begin position="368"/>
        <end position="397"/>
    </location>
</feature>
<feature type="compositionally biased region" description="Polar residues" evidence="3">
    <location>
        <begin position="25"/>
        <end position="40"/>
    </location>
</feature>
<dbReference type="Pfam" id="PF07525">
    <property type="entry name" value="SOCS_box"/>
    <property type="match status" value="1"/>
</dbReference>
<evidence type="ECO:0000313" key="5">
    <source>
        <dbReference type="EMBL" id="CAG5096186.1"/>
    </source>
</evidence>
<dbReference type="InterPro" id="IPR001496">
    <property type="entry name" value="SOCS_box"/>
</dbReference>
<organism evidence="5 6">
    <name type="scientific">Oikopleura dioica</name>
    <name type="common">Tunicate</name>
    <dbReference type="NCBI Taxonomy" id="34765"/>
    <lineage>
        <taxon>Eukaryota</taxon>
        <taxon>Metazoa</taxon>
        <taxon>Chordata</taxon>
        <taxon>Tunicata</taxon>
        <taxon>Appendicularia</taxon>
        <taxon>Copelata</taxon>
        <taxon>Oikopleuridae</taxon>
        <taxon>Oikopleura</taxon>
    </lineage>
</organism>
<sequence>MPSKMKSHRGVRRSSRLVSKHVNTLGTSRNRLEDTTVQSEDTIRDVSHGNRRRRRDCRRILRWGDQQQEQEDRALIAAQSTGMRLRSGQIKPVYIEQVKREKSSLKRKMKSHVTQTIPYRIQHIQDQHPVSIEVQRANSWSKDDKSINIYITDDGLTLHRRPVSQSTDSIRGAVGYTCGVHLWEVTWLATQRGTHACVGVATKSAPLRAAGYQALVGGNDESWGWDLGRNILLHNDQQRTPVGLISSPNVNNNYHSYPKIDESELTYTVPDSFYMALDMDAGKLGFIADGQWLGWAFEGLSGREIFPTVSCVWGHCEVTLKYINYSRAPLTLKELARRSVRLSLPSTENSVVSKLVVPRSLHRYLQNDGLKQSKNRPPKQCAKRPRLEEDAPSSPVLYRLSPYSETGFSRIDHNAGQFSQ</sequence>
<dbReference type="InterPro" id="IPR013320">
    <property type="entry name" value="ConA-like_dom_sf"/>
</dbReference>
<reference evidence="5 6" key="1">
    <citation type="submission" date="2021-04" db="EMBL/GenBank/DDBJ databases">
        <authorList>
            <person name="Bliznina A."/>
        </authorList>
    </citation>
    <scope>NUCLEOTIDE SEQUENCE [LARGE SCALE GENOMIC DNA]</scope>
</reference>
<dbReference type="SMART" id="SM00449">
    <property type="entry name" value="SPRY"/>
    <property type="match status" value="1"/>
</dbReference>
<dbReference type="Proteomes" id="UP001158576">
    <property type="component" value="Chromosome XSR"/>
</dbReference>
<dbReference type="EMBL" id="OU015569">
    <property type="protein sequence ID" value="CAG5096186.1"/>
    <property type="molecule type" value="Genomic_DNA"/>
</dbReference>
<feature type="compositionally biased region" description="Basic residues" evidence="3">
    <location>
        <begin position="373"/>
        <end position="384"/>
    </location>
</feature>
<dbReference type="Pfam" id="PF00622">
    <property type="entry name" value="SPRY"/>
    <property type="match status" value="1"/>
</dbReference>
<dbReference type="PANTHER" id="PTHR12245">
    <property type="entry name" value="SPRY DOMAIN CONTAINING SOCS BOX PROTEIN"/>
    <property type="match status" value="1"/>
</dbReference>
<dbReference type="InterPro" id="IPR001870">
    <property type="entry name" value="B30.2/SPRY"/>
</dbReference>
<evidence type="ECO:0000256" key="3">
    <source>
        <dbReference type="SAM" id="MobiDB-lite"/>
    </source>
</evidence>
<dbReference type="SMART" id="SM00969">
    <property type="entry name" value="SOCS_box"/>
    <property type="match status" value="1"/>
</dbReference>
<accession>A0ABN7SE23</accession>
<evidence type="ECO:0000256" key="1">
    <source>
        <dbReference type="ARBA" id="ARBA00004906"/>
    </source>
</evidence>
<dbReference type="PANTHER" id="PTHR12245:SF11">
    <property type="entry name" value="PROTEIN GUSTAVUS"/>
    <property type="match status" value="1"/>
</dbReference>
<dbReference type="Gene3D" id="2.60.120.920">
    <property type="match status" value="1"/>
</dbReference>
<evidence type="ECO:0000313" key="6">
    <source>
        <dbReference type="Proteomes" id="UP001158576"/>
    </source>
</evidence>
<evidence type="ECO:0000256" key="2">
    <source>
        <dbReference type="ARBA" id="ARBA00010910"/>
    </source>
</evidence>
<gene>
    <name evidence="5" type="ORF">OKIOD_LOCUS6066</name>
</gene>
<keyword evidence="6" id="KW-1185">Reference proteome</keyword>